<evidence type="ECO:0000313" key="6">
    <source>
        <dbReference type="Proteomes" id="UP000294739"/>
    </source>
</evidence>
<dbReference type="OrthoDB" id="3353438at2"/>
<dbReference type="InterPro" id="IPR005000">
    <property type="entry name" value="Aldolase/citrate-lyase_domain"/>
</dbReference>
<dbReference type="GO" id="GO:0005737">
    <property type="term" value="C:cytoplasm"/>
    <property type="evidence" value="ECO:0007669"/>
    <property type="project" value="TreeGrafter"/>
</dbReference>
<accession>A0A4R5CJX2</accession>
<dbReference type="InParanoid" id="A0A4R5CJX2"/>
<organism evidence="5 6">
    <name type="scientific">Jiangella asiatica</name>
    <dbReference type="NCBI Taxonomy" id="2530372"/>
    <lineage>
        <taxon>Bacteria</taxon>
        <taxon>Bacillati</taxon>
        <taxon>Actinomycetota</taxon>
        <taxon>Actinomycetes</taxon>
        <taxon>Jiangellales</taxon>
        <taxon>Jiangellaceae</taxon>
        <taxon>Jiangella</taxon>
    </lineage>
</organism>
<evidence type="ECO:0000313" key="5">
    <source>
        <dbReference type="EMBL" id="TDE00156.1"/>
    </source>
</evidence>
<gene>
    <name evidence="5" type="ORF">E1269_26430</name>
</gene>
<comment type="similarity">
    <text evidence="1">Belongs to the HpcH/HpaI aldolase family.</text>
</comment>
<comment type="caution">
    <text evidence="5">The sequence shown here is derived from an EMBL/GenBank/DDBJ whole genome shotgun (WGS) entry which is preliminary data.</text>
</comment>
<dbReference type="Gene3D" id="3.20.20.60">
    <property type="entry name" value="Phosphoenolpyruvate-binding domains"/>
    <property type="match status" value="1"/>
</dbReference>
<keyword evidence="2" id="KW-0479">Metal-binding</keyword>
<evidence type="ECO:0000256" key="2">
    <source>
        <dbReference type="ARBA" id="ARBA00022723"/>
    </source>
</evidence>
<dbReference type="Proteomes" id="UP000294739">
    <property type="component" value="Unassembled WGS sequence"/>
</dbReference>
<dbReference type="RefSeq" id="WP_131900223.1">
    <property type="nucleotide sequence ID" value="NZ_SMKZ01000054.1"/>
</dbReference>
<protein>
    <recommendedName>
        <fullName evidence="4">HpcH/HpaI aldolase/citrate lyase domain-containing protein</fullName>
    </recommendedName>
</protein>
<feature type="domain" description="HpcH/HpaI aldolase/citrate lyase" evidence="4">
    <location>
        <begin position="20"/>
        <end position="239"/>
    </location>
</feature>
<keyword evidence="3" id="KW-0456">Lyase</keyword>
<dbReference type="InterPro" id="IPR015813">
    <property type="entry name" value="Pyrv/PenolPyrv_kinase-like_dom"/>
</dbReference>
<dbReference type="InterPro" id="IPR050251">
    <property type="entry name" value="HpcH-HpaI_aldolase"/>
</dbReference>
<evidence type="ECO:0000256" key="3">
    <source>
        <dbReference type="ARBA" id="ARBA00023239"/>
    </source>
</evidence>
<name>A0A4R5CJX2_9ACTN</name>
<dbReference type="PANTHER" id="PTHR30502">
    <property type="entry name" value="2-KETO-3-DEOXY-L-RHAMNONATE ALDOLASE"/>
    <property type="match status" value="1"/>
</dbReference>
<sequence length="260" mass="27099">MTFTNPLREMWARGEVTRGAWCSSPSAVVAETLAATGYDYVCADLQHGAVDYPDAVHMLQAIWGQGATPIARVPANDPATIGRILDAGALGVVVPLVSTPEEAARAVAACRYPPTGGRSFGPVRAATVMGSRDPHDLDQVVCAVMVETREGLERVDEIAATPGLDAIYVGPADLSLALDLPPAYEHDHVDHVGAVAAIQGACRRHGIVAGVHCVGGEMGARRAEQGFQMMTLVNDLALVRSAAAEELALATRGLSARTAG</sequence>
<dbReference type="GO" id="GO:0016832">
    <property type="term" value="F:aldehyde-lyase activity"/>
    <property type="evidence" value="ECO:0007669"/>
    <property type="project" value="TreeGrafter"/>
</dbReference>
<keyword evidence="6" id="KW-1185">Reference proteome</keyword>
<dbReference type="PANTHER" id="PTHR30502:SF0">
    <property type="entry name" value="PHOSPHOENOLPYRUVATE CARBOXYLASE FAMILY PROTEIN"/>
    <property type="match status" value="1"/>
</dbReference>
<dbReference type="EMBL" id="SMKZ01000054">
    <property type="protein sequence ID" value="TDE00156.1"/>
    <property type="molecule type" value="Genomic_DNA"/>
</dbReference>
<dbReference type="SUPFAM" id="SSF51621">
    <property type="entry name" value="Phosphoenolpyruvate/pyruvate domain"/>
    <property type="match status" value="1"/>
</dbReference>
<evidence type="ECO:0000256" key="1">
    <source>
        <dbReference type="ARBA" id="ARBA00005568"/>
    </source>
</evidence>
<evidence type="ECO:0000259" key="4">
    <source>
        <dbReference type="Pfam" id="PF03328"/>
    </source>
</evidence>
<reference evidence="5 6" key="1">
    <citation type="submission" date="2019-03" db="EMBL/GenBank/DDBJ databases">
        <title>Draft genome sequences of novel Actinobacteria.</title>
        <authorList>
            <person name="Sahin N."/>
            <person name="Ay H."/>
            <person name="Saygin H."/>
        </authorList>
    </citation>
    <scope>NUCLEOTIDE SEQUENCE [LARGE SCALE GENOMIC DNA]</scope>
    <source>
        <strain evidence="5 6">5K138</strain>
    </source>
</reference>
<dbReference type="InterPro" id="IPR040442">
    <property type="entry name" value="Pyrv_kinase-like_dom_sf"/>
</dbReference>
<proteinExistence type="inferred from homology"/>
<dbReference type="AlphaFoldDB" id="A0A4R5CJX2"/>
<dbReference type="GO" id="GO:0046872">
    <property type="term" value="F:metal ion binding"/>
    <property type="evidence" value="ECO:0007669"/>
    <property type="project" value="UniProtKB-KW"/>
</dbReference>
<dbReference type="Pfam" id="PF03328">
    <property type="entry name" value="HpcH_HpaI"/>
    <property type="match status" value="1"/>
</dbReference>